<protein>
    <recommendedName>
        <fullName evidence="1">HTH marR-type domain-containing protein</fullName>
    </recommendedName>
</protein>
<dbReference type="EMBL" id="JAWXXV010000001">
    <property type="protein sequence ID" value="MDX5982700.1"/>
    <property type="molecule type" value="Genomic_DNA"/>
</dbReference>
<dbReference type="RefSeq" id="WP_010406232.1">
    <property type="nucleotide sequence ID" value="NZ_JAWXXV010000001.1"/>
</dbReference>
<reference evidence="2 3" key="1">
    <citation type="submission" date="2023-11" db="EMBL/GenBank/DDBJ databases">
        <title>MicrobeMod: A computational toolkit for identifying prokaryotic methylation and restriction-modification with nanopore sequencing.</title>
        <authorList>
            <person name="Crits-Christoph A."/>
            <person name="Kang S.C."/>
            <person name="Lee H."/>
            <person name="Ostrov N."/>
        </authorList>
    </citation>
    <scope>NUCLEOTIDE SEQUENCE [LARGE SCALE GENOMIC DNA]</scope>
    <source>
        <strain evidence="2 3">ATCC 14820</strain>
    </source>
</reference>
<sequence>MDKDGQATGGAFPIGGARRQAPDILAIVADDRRAMVAEVCDAVRGERWAWTDWHGATERLEHAGSVGIVLADTRGVSEAQLAPVLSQLDAFARGAGQRVIVALDFEQIDLISAALATPGIELLCAPSLAEYVAALFVAGGGTGGVRDSGREAEAERLRQLHEQVARIAETLARLTGEATDLPARESGHVGEHGMSYRGGPAAAAASPIAARDIRDAIRARRMRDQHFGSGLFEDPAWDMLLDLFAAELERSQVSVSSLCIAAAVAPTTALRWIAKLTDAGLFERQPDPFDRRRAFMALSARASAAMRAYFGAVQRIGAPIA</sequence>
<dbReference type="InterPro" id="IPR036388">
    <property type="entry name" value="WH-like_DNA-bd_sf"/>
</dbReference>
<comment type="caution">
    <text evidence="2">The sequence shown here is derived from an EMBL/GenBank/DDBJ whole genome shotgun (WGS) entry which is preliminary data.</text>
</comment>
<name>A0ABU4PEQ4_9SPHN</name>
<dbReference type="Gene3D" id="1.10.10.10">
    <property type="entry name" value="Winged helix-like DNA-binding domain superfamily/Winged helix DNA-binding domain"/>
    <property type="match status" value="1"/>
</dbReference>
<dbReference type="Proteomes" id="UP001279660">
    <property type="component" value="Unassembled WGS sequence"/>
</dbReference>
<keyword evidence="3" id="KW-1185">Reference proteome</keyword>
<evidence type="ECO:0000313" key="2">
    <source>
        <dbReference type="EMBL" id="MDX5982700.1"/>
    </source>
</evidence>
<gene>
    <name evidence="2" type="ORF">SIL82_00380</name>
</gene>
<evidence type="ECO:0000259" key="1">
    <source>
        <dbReference type="Pfam" id="PF13463"/>
    </source>
</evidence>
<proteinExistence type="predicted"/>
<organism evidence="2 3">
    <name type="scientific">Sphingomonas echinoides</name>
    <dbReference type="NCBI Taxonomy" id="59803"/>
    <lineage>
        <taxon>Bacteria</taxon>
        <taxon>Pseudomonadati</taxon>
        <taxon>Pseudomonadota</taxon>
        <taxon>Alphaproteobacteria</taxon>
        <taxon>Sphingomonadales</taxon>
        <taxon>Sphingomonadaceae</taxon>
        <taxon>Sphingomonas</taxon>
    </lineage>
</organism>
<evidence type="ECO:0000313" key="3">
    <source>
        <dbReference type="Proteomes" id="UP001279660"/>
    </source>
</evidence>
<feature type="domain" description="HTH marR-type" evidence="1">
    <location>
        <begin position="252"/>
        <end position="302"/>
    </location>
</feature>
<dbReference type="SUPFAM" id="SSF46785">
    <property type="entry name" value="Winged helix' DNA-binding domain"/>
    <property type="match status" value="1"/>
</dbReference>
<dbReference type="Pfam" id="PF13463">
    <property type="entry name" value="HTH_27"/>
    <property type="match status" value="1"/>
</dbReference>
<dbReference type="InterPro" id="IPR000835">
    <property type="entry name" value="HTH_MarR-typ"/>
</dbReference>
<dbReference type="InterPro" id="IPR036390">
    <property type="entry name" value="WH_DNA-bd_sf"/>
</dbReference>
<accession>A0ABU4PEQ4</accession>